<keyword evidence="6" id="KW-0274">FAD</keyword>
<dbReference type="Pfam" id="PF13738">
    <property type="entry name" value="Pyr_redox_3"/>
    <property type="match status" value="1"/>
</dbReference>
<keyword evidence="4" id="KW-0285">Flavoprotein</keyword>
<evidence type="ECO:0000256" key="7">
    <source>
        <dbReference type="ARBA" id="ARBA00022857"/>
    </source>
</evidence>
<dbReference type="FunFam" id="3.50.50.60:FF:000152">
    <property type="entry name" value="Oxidative stress-induced growth inhibitor 1"/>
    <property type="match status" value="1"/>
</dbReference>
<dbReference type="GO" id="GO:0004497">
    <property type="term" value="F:monooxygenase activity"/>
    <property type="evidence" value="ECO:0007669"/>
    <property type="project" value="UniProtKB-KW"/>
</dbReference>
<reference evidence="15" key="3">
    <citation type="submission" date="2022-01" db="EMBL/GenBank/DDBJ databases">
        <authorList>
            <person name="Rubenstein D.R."/>
        </authorList>
    </citation>
    <scope>NUCLEOTIDE SEQUENCE</scope>
    <source>
        <strain evidence="15">SS15</strain>
        <tissue evidence="15">Liver</tissue>
    </source>
</reference>
<comment type="similarity">
    <text evidence="11">Belongs to the OKL38 family.</text>
</comment>
<dbReference type="SUPFAM" id="SSF51905">
    <property type="entry name" value="FAD/NAD(P)-binding domain"/>
    <property type="match status" value="2"/>
</dbReference>
<evidence type="ECO:0000313" key="14">
    <source>
        <dbReference type="EMBL" id="KAG0122726.1"/>
    </source>
</evidence>
<evidence type="ECO:0000256" key="3">
    <source>
        <dbReference type="ARBA" id="ARBA00022604"/>
    </source>
</evidence>
<dbReference type="OrthoDB" id="412005at2759"/>
<protein>
    <recommendedName>
        <fullName evidence="12">Oxidative stress-induced growth inhibitor 1</fullName>
    </recommendedName>
</protein>
<gene>
    <name evidence="15" type="ORF">IHE44_0002306</name>
    <name evidence="14" type="ORF">IHE44_008458</name>
</gene>
<reference evidence="15 16" key="2">
    <citation type="journal article" date="2021" name="J. Hered.">
        <title>Feather Gene Expression Elucidates the Developmental Basis of Plumage Iridescence in African Starlings.</title>
        <authorList>
            <person name="Rubenstein D.R."/>
            <person name="Corvelo A."/>
            <person name="MacManes M.D."/>
            <person name="Maia R."/>
            <person name="Narzisi G."/>
            <person name="Rousaki A."/>
            <person name="Vandenabeele P."/>
            <person name="Shawkey M.D."/>
            <person name="Solomon J."/>
        </authorList>
    </citation>
    <scope>NUCLEOTIDE SEQUENCE [LARGE SCALE GENOMIC DNA]</scope>
    <source>
        <strain evidence="15">SS15</strain>
    </source>
</reference>
<comment type="caution">
    <text evidence="14">The sequence shown here is derived from an EMBL/GenBank/DDBJ whole genome shotgun (WGS) entry which is preliminary data.</text>
</comment>
<evidence type="ECO:0000256" key="11">
    <source>
        <dbReference type="ARBA" id="ARBA00061663"/>
    </source>
</evidence>
<dbReference type="InterPro" id="IPR029731">
    <property type="entry name" value="OSGIN1/2"/>
</dbReference>
<evidence type="ECO:0000256" key="4">
    <source>
        <dbReference type="ARBA" id="ARBA00022630"/>
    </source>
</evidence>
<comment type="cofactor">
    <cofactor evidence="10">
        <name>NADPH</name>
        <dbReference type="ChEBI" id="CHEBI:57783"/>
    </cofactor>
</comment>
<accession>A0A835TXA2</accession>
<comment type="function">
    <text evidence="13">Monooxygenase catalytic activity. Involved in regulation of cytokinesis; promotes RHOA activity, probably acting locally at the midbody in late cytokinesis. Monooxygenase activity is involved in stabilizing transient structures between daughter cells, termed intercellular bridges, before abscission. Regulates differentiation and proliferation through the regulation of cell death.</text>
</comment>
<dbReference type="AlphaFoldDB" id="A0A835TXA2"/>
<dbReference type="GO" id="GO:0008083">
    <property type="term" value="F:growth factor activity"/>
    <property type="evidence" value="ECO:0007669"/>
    <property type="project" value="TreeGrafter"/>
</dbReference>
<name>A0A835TXA2_9PASS</name>
<organism evidence="14">
    <name type="scientific">Lamprotornis superbus</name>
    <dbReference type="NCBI Taxonomy" id="245042"/>
    <lineage>
        <taxon>Eukaryota</taxon>
        <taxon>Metazoa</taxon>
        <taxon>Chordata</taxon>
        <taxon>Craniata</taxon>
        <taxon>Vertebrata</taxon>
        <taxon>Euteleostomi</taxon>
        <taxon>Archelosauria</taxon>
        <taxon>Archosauria</taxon>
        <taxon>Dinosauria</taxon>
        <taxon>Saurischia</taxon>
        <taxon>Theropoda</taxon>
        <taxon>Coelurosauria</taxon>
        <taxon>Aves</taxon>
        <taxon>Neognathae</taxon>
        <taxon>Neoaves</taxon>
        <taxon>Telluraves</taxon>
        <taxon>Australaves</taxon>
        <taxon>Passeriformes</taxon>
        <taxon>Sturnidae</taxon>
        <taxon>Lamprotornis</taxon>
    </lineage>
</organism>
<keyword evidence="16" id="KW-1185">Reference proteome</keyword>
<dbReference type="EMBL" id="JADDUC010000033">
    <property type="protein sequence ID" value="KAG0122726.1"/>
    <property type="molecule type" value="Genomic_DNA"/>
</dbReference>
<dbReference type="PANTHER" id="PTHR15192">
    <property type="entry name" value="PROTEIN CBG05349"/>
    <property type="match status" value="1"/>
</dbReference>
<dbReference type="Proteomes" id="UP000618051">
    <property type="component" value="Unassembled WGS sequence"/>
</dbReference>
<evidence type="ECO:0000256" key="13">
    <source>
        <dbReference type="ARBA" id="ARBA00093330"/>
    </source>
</evidence>
<comment type="subcellular location">
    <subcellularLocation>
        <location evidence="1">Midbody</location>
    </subcellularLocation>
</comment>
<proteinExistence type="inferred from homology"/>
<evidence type="ECO:0000256" key="8">
    <source>
        <dbReference type="ARBA" id="ARBA00023002"/>
    </source>
</evidence>
<dbReference type="InterPro" id="IPR036188">
    <property type="entry name" value="FAD/NAD-bd_sf"/>
</dbReference>
<evidence type="ECO:0000256" key="5">
    <source>
        <dbReference type="ARBA" id="ARBA00022782"/>
    </source>
</evidence>
<keyword evidence="9" id="KW-0503">Monooxygenase</keyword>
<keyword evidence="3" id="KW-0341">Growth regulation</keyword>
<keyword evidence="8" id="KW-0560">Oxidoreductase</keyword>
<dbReference type="GO" id="GO:0030308">
    <property type="term" value="P:negative regulation of cell growth"/>
    <property type="evidence" value="ECO:0007669"/>
    <property type="project" value="TreeGrafter"/>
</dbReference>
<evidence type="ECO:0000256" key="1">
    <source>
        <dbReference type="ARBA" id="ARBA00004214"/>
    </source>
</evidence>
<dbReference type="GO" id="GO:0030496">
    <property type="term" value="C:midbody"/>
    <property type="evidence" value="ECO:0007669"/>
    <property type="project" value="UniProtKB-SubCell"/>
</dbReference>
<evidence type="ECO:0000256" key="2">
    <source>
        <dbReference type="ARBA" id="ARBA00022553"/>
    </source>
</evidence>
<evidence type="ECO:0000313" key="16">
    <source>
        <dbReference type="Proteomes" id="UP000618051"/>
    </source>
</evidence>
<keyword evidence="2" id="KW-0597">Phosphoprotein</keyword>
<reference evidence="14" key="1">
    <citation type="submission" date="2020-10" db="EMBL/GenBank/DDBJ databases">
        <title>Feather gene expression reveals the developmental basis of iridescence in African starlings.</title>
        <authorList>
            <person name="Rubenstein D.R."/>
        </authorList>
    </citation>
    <scope>NUCLEOTIDE SEQUENCE</scope>
    <source>
        <strain evidence="14">SS15</strain>
        <tissue evidence="14">Liver</tissue>
    </source>
</reference>
<evidence type="ECO:0000256" key="10">
    <source>
        <dbReference type="ARBA" id="ARBA00053031"/>
    </source>
</evidence>
<keyword evidence="7" id="KW-0521">NADP</keyword>
<keyword evidence="5" id="KW-0221">Differentiation</keyword>
<dbReference type="GO" id="GO:0030154">
    <property type="term" value="P:cell differentiation"/>
    <property type="evidence" value="ECO:0007669"/>
    <property type="project" value="UniProtKB-KW"/>
</dbReference>
<dbReference type="PANTHER" id="PTHR15192:SF15">
    <property type="entry name" value="OXIDATIVE STRESS-INDUCED GROWTH INHIBITOR 1"/>
    <property type="match status" value="1"/>
</dbReference>
<sequence length="573" mass="64062">MGRPEMILQKKQLFLVAQSSVIPHDLFSLKEQAIFDVRQKGWRGPAASERVLGVGKGLHNSRSLKGLQTGRETRKIFLVKFLQKQKYNLNKILGKLDFNLVQGNGPSGICLSYLLSGYTPYFKRHSLHPHPILQRKLEEAPEVSVLDQDLEYLSEGLEGRSQSPVALLFDTLQRPDTDFGGTAESVLTWWHEPDRAIPHLVLGRNAPGGAWHSIEGSMITLSRGEWMGLPDLPFKEWLKQKRRGLRNNRATAEDIAQYYQHYVMKKGLQKNFRCGTVVTSVRKVSAESISNHTQKDLQEDSGSLWNSNEKSTEVFQVDGFFKTVEGDKEPFSIYAENVVLATGTYDNPTWLGVKGENLSYVHHQLSALEEAVKNNSVGIMSDPVLIVGAGLTAADAILFAHHCNIPVIHVFRRRVTDPGLIFNQLPKMMYPEYHKVHQMMKEQTAACAGPYERYISLPEHHVLSFGKDKKCIFQDKNGCQKAYKISMALVLTGSNPNLAFLPNDGIDLAVDSEQPVNPKRNPIDVDPFTYECTQEKGLYALGPLAGDNFVRFVQGGALAVASSLLKKANKNPP</sequence>
<dbReference type="Gene3D" id="3.50.50.60">
    <property type="entry name" value="FAD/NAD(P)-binding domain"/>
    <property type="match status" value="1"/>
</dbReference>
<evidence type="ECO:0000313" key="15">
    <source>
        <dbReference type="EMBL" id="KAI1235443.1"/>
    </source>
</evidence>
<evidence type="ECO:0000256" key="6">
    <source>
        <dbReference type="ARBA" id="ARBA00022827"/>
    </source>
</evidence>
<dbReference type="EMBL" id="JADDUC020000012">
    <property type="protein sequence ID" value="KAI1235443.1"/>
    <property type="molecule type" value="Genomic_DNA"/>
</dbReference>
<evidence type="ECO:0000256" key="12">
    <source>
        <dbReference type="ARBA" id="ARBA00070803"/>
    </source>
</evidence>
<evidence type="ECO:0000256" key="9">
    <source>
        <dbReference type="ARBA" id="ARBA00023033"/>
    </source>
</evidence>